<comment type="caution">
    <text evidence="1">The sequence shown here is derived from an EMBL/GenBank/DDBJ whole genome shotgun (WGS) entry which is preliminary data.</text>
</comment>
<reference evidence="1" key="1">
    <citation type="submission" date="2022-04" db="EMBL/GenBank/DDBJ databases">
        <title>Genome of the entomopathogenic fungus Entomophthora muscae.</title>
        <authorList>
            <person name="Elya C."/>
            <person name="Lovett B.R."/>
            <person name="Lee E."/>
            <person name="Macias A.M."/>
            <person name="Hajek A.E."/>
            <person name="De Bivort B.L."/>
            <person name="Kasson M.T."/>
            <person name="De Fine Licht H.H."/>
            <person name="Stajich J.E."/>
        </authorList>
    </citation>
    <scope>NUCLEOTIDE SEQUENCE</scope>
    <source>
        <strain evidence="1">Berkeley</strain>
    </source>
</reference>
<gene>
    <name evidence="1" type="ORF">DSO57_1011013</name>
</gene>
<protein>
    <submittedName>
        <fullName evidence="1">Uncharacterized protein</fullName>
    </submittedName>
</protein>
<organism evidence="1 2">
    <name type="scientific">Entomophthora muscae</name>
    <dbReference type="NCBI Taxonomy" id="34485"/>
    <lineage>
        <taxon>Eukaryota</taxon>
        <taxon>Fungi</taxon>
        <taxon>Fungi incertae sedis</taxon>
        <taxon>Zoopagomycota</taxon>
        <taxon>Entomophthoromycotina</taxon>
        <taxon>Entomophthoromycetes</taxon>
        <taxon>Entomophthorales</taxon>
        <taxon>Entomophthoraceae</taxon>
        <taxon>Entomophthora</taxon>
    </lineage>
</organism>
<dbReference type="Proteomes" id="UP001165960">
    <property type="component" value="Unassembled WGS sequence"/>
</dbReference>
<accession>A0ACC2S8E0</accession>
<evidence type="ECO:0000313" key="1">
    <source>
        <dbReference type="EMBL" id="KAJ9058558.1"/>
    </source>
</evidence>
<keyword evidence="2" id="KW-1185">Reference proteome</keyword>
<sequence length="169" mass="19463">MDGGSKMDAEEAGFKTTEMTLTAIVQSKSAKEIILETMEKEAFHYFIIFLVLIDLIILMVQQVLTLHHLEGYIHDEHGMEIGHEFLFILSCMVLTCFVVEIVLKIALLREEFLGDILNVMDTFVIFFSLPFEIYLHLIQLGNRPDISANHHRFPFLQGIAWYPPHLRVG</sequence>
<evidence type="ECO:0000313" key="2">
    <source>
        <dbReference type="Proteomes" id="UP001165960"/>
    </source>
</evidence>
<name>A0ACC2S8E0_9FUNG</name>
<proteinExistence type="predicted"/>
<dbReference type="EMBL" id="QTSX02005717">
    <property type="protein sequence ID" value="KAJ9058558.1"/>
    <property type="molecule type" value="Genomic_DNA"/>
</dbReference>